<protein>
    <submittedName>
        <fullName evidence="1">Uncharacterized protein</fullName>
    </submittedName>
</protein>
<dbReference type="RefSeq" id="WP_154419634.1">
    <property type="nucleotide sequence ID" value="NZ_VUNS01000022.1"/>
</dbReference>
<gene>
    <name evidence="1" type="ORF">FYJ85_16820</name>
</gene>
<evidence type="ECO:0000313" key="2">
    <source>
        <dbReference type="Proteomes" id="UP000435649"/>
    </source>
</evidence>
<organism evidence="1 2">
    <name type="scientific">Victivallis lenta</name>
    <dbReference type="NCBI Taxonomy" id="2606640"/>
    <lineage>
        <taxon>Bacteria</taxon>
        <taxon>Pseudomonadati</taxon>
        <taxon>Lentisphaerota</taxon>
        <taxon>Lentisphaeria</taxon>
        <taxon>Victivallales</taxon>
        <taxon>Victivallaceae</taxon>
        <taxon>Victivallis</taxon>
    </lineage>
</organism>
<dbReference type="Proteomes" id="UP000435649">
    <property type="component" value="Unassembled WGS sequence"/>
</dbReference>
<reference evidence="1 2" key="1">
    <citation type="submission" date="2019-08" db="EMBL/GenBank/DDBJ databases">
        <title>In-depth cultivation of the pig gut microbiome towards novel bacterial diversity and tailored functional studies.</title>
        <authorList>
            <person name="Wylensek D."/>
            <person name="Hitch T.C.A."/>
            <person name="Clavel T."/>
        </authorList>
    </citation>
    <scope>NUCLEOTIDE SEQUENCE [LARGE SCALE GENOMIC DNA]</scope>
    <source>
        <strain evidence="1 2">BBE-744-WT-12</strain>
    </source>
</reference>
<comment type="caution">
    <text evidence="1">The sequence shown here is derived from an EMBL/GenBank/DDBJ whole genome shotgun (WGS) entry which is preliminary data.</text>
</comment>
<dbReference type="EMBL" id="VUNS01000022">
    <property type="protein sequence ID" value="MST98704.1"/>
    <property type="molecule type" value="Genomic_DNA"/>
</dbReference>
<accession>A0A844G6W9</accession>
<evidence type="ECO:0000313" key="1">
    <source>
        <dbReference type="EMBL" id="MST98704.1"/>
    </source>
</evidence>
<name>A0A844G6W9_9BACT</name>
<dbReference type="AlphaFoldDB" id="A0A844G6W9"/>
<keyword evidence="2" id="KW-1185">Reference proteome</keyword>
<sequence>MRSNMHMVYIVGLLCLSINLFANRQAIIGENAKDYSIVSTILWKDLAITKDDQNELLRISKTDHDDVASYALIVAATREVPNLNAILQSAARNGGNTSLIAKHFFELKEKGEILEQLEKELHNKPLSLYSAPTPDDFYRDMIVFRLLLSARSKNTEPVIPPGILFEANQSALLKYGWQPERKAFNYIFQLLLKEPKRSDKTVHLIFALSAYSKVFFDEATNAIATSNIPLITKQYLIDYLMQNKYRLSKEQIDKLKKLQMQLQQ</sequence>
<proteinExistence type="predicted"/>